<proteinExistence type="predicted"/>
<evidence type="ECO:0000313" key="2">
    <source>
        <dbReference type="EMBL" id="PSL57366.1"/>
    </source>
</evidence>
<evidence type="ECO:0000313" key="3">
    <source>
        <dbReference type="Proteomes" id="UP000241118"/>
    </source>
</evidence>
<gene>
    <name evidence="2" type="ORF">B0I31_102344</name>
</gene>
<comment type="caution">
    <text evidence="2">The sequence shown here is derived from an EMBL/GenBank/DDBJ whole genome shotgun (WGS) entry which is preliminary data.</text>
</comment>
<evidence type="ECO:0000256" key="1">
    <source>
        <dbReference type="SAM" id="SignalP"/>
    </source>
</evidence>
<feature type="signal peptide" evidence="1">
    <location>
        <begin position="1"/>
        <end position="27"/>
    </location>
</feature>
<accession>A0A2P8IFX1</accession>
<name>A0A2P8IFX1_SACCR</name>
<evidence type="ECO:0008006" key="4">
    <source>
        <dbReference type="Google" id="ProtNLM"/>
    </source>
</evidence>
<sequence length="165" mass="17488">MDSNRTRPAWFGKAVVAGLLALLPFTAAGCAGDGPSGEDAAQPTTAVEDDAQLEYFGSDQFVGDEVVVSSVVTRVLGVKSLVLDGSEYGDESLLVLSPDGLGQVQEGDIVNVSGYVEQFVHANHAEEYGVFDEGVYDLYVDEEFLLADHIWEGALDSPDVLTPSS</sequence>
<feature type="chain" id="PRO_5038815538" description="Lipoprotein" evidence="1">
    <location>
        <begin position="28"/>
        <end position="165"/>
    </location>
</feature>
<protein>
    <recommendedName>
        <fullName evidence="4">Lipoprotein</fullName>
    </recommendedName>
</protein>
<dbReference type="Proteomes" id="UP000241118">
    <property type="component" value="Unassembled WGS sequence"/>
</dbReference>
<dbReference type="AlphaFoldDB" id="A0A2P8IFX1"/>
<dbReference type="EMBL" id="PYAX01000002">
    <property type="protein sequence ID" value="PSL57366.1"/>
    <property type="molecule type" value="Genomic_DNA"/>
</dbReference>
<keyword evidence="3" id="KW-1185">Reference proteome</keyword>
<organism evidence="2 3">
    <name type="scientific">Saccharothrix carnea</name>
    <dbReference type="NCBI Taxonomy" id="1280637"/>
    <lineage>
        <taxon>Bacteria</taxon>
        <taxon>Bacillati</taxon>
        <taxon>Actinomycetota</taxon>
        <taxon>Actinomycetes</taxon>
        <taxon>Pseudonocardiales</taxon>
        <taxon>Pseudonocardiaceae</taxon>
        <taxon>Saccharothrix</taxon>
    </lineage>
</organism>
<keyword evidence="1" id="KW-0732">Signal</keyword>
<dbReference type="PROSITE" id="PS51257">
    <property type="entry name" value="PROKAR_LIPOPROTEIN"/>
    <property type="match status" value="1"/>
</dbReference>
<reference evidence="2 3" key="1">
    <citation type="submission" date="2018-03" db="EMBL/GenBank/DDBJ databases">
        <title>Genomic Encyclopedia of Type Strains, Phase III (KMG-III): the genomes of soil and plant-associated and newly described type strains.</title>
        <authorList>
            <person name="Whitman W."/>
        </authorList>
    </citation>
    <scope>NUCLEOTIDE SEQUENCE [LARGE SCALE GENOMIC DNA]</scope>
    <source>
        <strain evidence="2 3">CGMCC 4.7097</strain>
    </source>
</reference>